<dbReference type="SUPFAM" id="SSF53448">
    <property type="entry name" value="Nucleotide-diphospho-sugar transferases"/>
    <property type="match status" value="1"/>
</dbReference>
<evidence type="ECO:0000256" key="1">
    <source>
        <dbReference type="ARBA" id="ARBA00038494"/>
    </source>
</evidence>
<dbReference type="PANTHER" id="PTHR43630:SF2">
    <property type="entry name" value="GLYCOSYLTRANSFERASE"/>
    <property type="match status" value="1"/>
</dbReference>
<dbReference type="Proteomes" id="UP000197019">
    <property type="component" value="Chromosome"/>
</dbReference>
<name>A0A1Z4BWZ9_9GAMM</name>
<dbReference type="RefSeq" id="WP_088618666.1">
    <property type="nucleotide sequence ID" value="NZ_CP022129.1"/>
</dbReference>
<dbReference type="GO" id="GO:0016740">
    <property type="term" value="F:transferase activity"/>
    <property type="evidence" value="ECO:0007669"/>
    <property type="project" value="UniProtKB-KW"/>
</dbReference>
<dbReference type="AlphaFoldDB" id="A0A1Z4BWZ9"/>
<feature type="domain" description="Glycosyltransferase 2-like" evidence="2">
    <location>
        <begin position="7"/>
        <end position="95"/>
    </location>
</feature>
<keyword evidence="4" id="KW-1185">Reference proteome</keyword>
<dbReference type="EMBL" id="CP022129">
    <property type="protein sequence ID" value="ASF45791.1"/>
    <property type="molecule type" value="Genomic_DNA"/>
</dbReference>
<comment type="similarity">
    <text evidence="1">Belongs to the glycosyltransferase 2 family. WaaE/KdtX subfamily.</text>
</comment>
<accession>A0A1Z4BWZ9</accession>
<evidence type="ECO:0000313" key="3">
    <source>
        <dbReference type="EMBL" id="ASF45791.1"/>
    </source>
</evidence>
<dbReference type="Gene3D" id="3.90.550.10">
    <property type="entry name" value="Spore Coat Polysaccharide Biosynthesis Protein SpsA, Chain A"/>
    <property type="match status" value="1"/>
</dbReference>
<protein>
    <submittedName>
        <fullName evidence="3">Glycosyl transferase family 2</fullName>
    </submittedName>
</protein>
<dbReference type="OrthoDB" id="9815923at2"/>
<dbReference type="InterPro" id="IPR029044">
    <property type="entry name" value="Nucleotide-diphossugar_trans"/>
</dbReference>
<organism evidence="3 4">
    <name type="scientific">Methylovulum psychrotolerans</name>
    <dbReference type="NCBI Taxonomy" id="1704499"/>
    <lineage>
        <taxon>Bacteria</taxon>
        <taxon>Pseudomonadati</taxon>
        <taxon>Pseudomonadota</taxon>
        <taxon>Gammaproteobacteria</taxon>
        <taxon>Methylococcales</taxon>
        <taxon>Methylococcaceae</taxon>
        <taxon>Methylovulum</taxon>
    </lineage>
</organism>
<dbReference type="KEGG" id="mpsy:CEK71_06720"/>
<sequence length="379" mass="42862">MASIGLVMIVKNEAKVIRRCLSSVLPLLDYVLIADTGSTDGTQDLIRAFLREQQLPGQVLDEPWQNFAANRNSVLAKLRGRTEIDYALMIDADEVLVFAPDFDCTAFKNSLSAPVYDIPTHFNGLIYNRPQLFSNRLPLVYKAVLHEYLDCADLSRALVGGFFNQPTTDGVRSQNPDKFRADAALLEQALQTETDPFLISRYTFYLAQSYWDIGELERAVETYLRRAQQGFWQQEVTVSLYNAAHLKEVLGHPPEELLTLYLRAFEACPNRAEALHGVMRLCHTLGKYQQGYVFGKHALTLSNPPDALFAKQWLYDYGLLDEFAITAYWAGHYQESLAACQQLLADKRIPAEHWPRIRANAGFAIAKLNQPELRGLLPS</sequence>
<keyword evidence="3" id="KW-0808">Transferase</keyword>
<evidence type="ECO:0000313" key="4">
    <source>
        <dbReference type="Proteomes" id="UP000197019"/>
    </source>
</evidence>
<dbReference type="PANTHER" id="PTHR43630">
    <property type="entry name" value="POLY-BETA-1,6-N-ACETYL-D-GLUCOSAMINE SYNTHASE"/>
    <property type="match status" value="1"/>
</dbReference>
<gene>
    <name evidence="3" type="ORF">CEK71_06720</name>
</gene>
<reference evidence="3 4" key="1">
    <citation type="submission" date="2017-06" db="EMBL/GenBank/DDBJ databases">
        <title>Genome Sequencing of the methanotroph Methylovulum psychrotolerants str. HV10-M2 isolated from a high-altitude environment.</title>
        <authorList>
            <person name="Mateos-Rivera A."/>
        </authorList>
    </citation>
    <scope>NUCLEOTIDE SEQUENCE [LARGE SCALE GENOMIC DNA]</scope>
    <source>
        <strain evidence="3 4">HV10_M2</strain>
    </source>
</reference>
<dbReference type="Pfam" id="PF00535">
    <property type="entry name" value="Glycos_transf_2"/>
    <property type="match status" value="1"/>
</dbReference>
<dbReference type="InterPro" id="IPR001173">
    <property type="entry name" value="Glyco_trans_2-like"/>
</dbReference>
<dbReference type="Gene3D" id="1.25.40.10">
    <property type="entry name" value="Tetratricopeptide repeat domain"/>
    <property type="match status" value="1"/>
</dbReference>
<dbReference type="InterPro" id="IPR011990">
    <property type="entry name" value="TPR-like_helical_dom_sf"/>
</dbReference>
<evidence type="ECO:0000259" key="2">
    <source>
        <dbReference type="Pfam" id="PF00535"/>
    </source>
</evidence>
<proteinExistence type="inferred from homology"/>